<dbReference type="RefSeq" id="WP_114298169.1">
    <property type="nucleotide sequence ID" value="NZ_QPJT01000013.1"/>
</dbReference>
<comment type="subcellular location">
    <subcellularLocation>
        <location evidence="1 5">Bacterial flagellum basal body</location>
    </subcellularLocation>
</comment>
<dbReference type="InterPro" id="IPR001444">
    <property type="entry name" value="Flag_bb_rod_N"/>
</dbReference>
<sequence>MMRSMFSGVSGLRTHQTRMDVIGNNIANVNTVAFKSGRVTFQEVFSQTVKGATAPSDETGRGGQNPMQIGLGVGVGSIDTIMTGGSPQRTDNLTDVAVDGDGFFIVQGGRNDTYRFTRAGNFGLDKLGNLVTASGMNVMGWQNYKVNPDGSYEFNTEDALEPINIYTGKRMIAAKATSNAAFEGNLNVGLSALGAAAAASNVQVTVPLTVYDSLGTAHKVGIQFWKLSSVDTGSGVNTSWRWSVDTGAPSMATASGVLIFNESGRVLASSLTGTDVTFTPATSSGTTSFDVSLDFRNLTMYASDNSVQTSYVDGYTTGELVTFNVGGDGILTGVYSNGKQQPLAMLALASFSNPAGLQKVGENMFLPTTNSGDFEKAVKAGSGGTGMLNPGSLEMSNVDLSREFTEMIVTQRGFQANSRIITTSDEMLQELVNLKR</sequence>
<dbReference type="AlphaFoldDB" id="A0A369B1T3"/>
<evidence type="ECO:0000256" key="4">
    <source>
        <dbReference type="ARBA" id="ARBA00023143"/>
    </source>
</evidence>
<evidence type="ECO:0000256" key="1">
    <source>
        <dbReference type="ARBA" id="ARBA00004117"/>
    </source>
</evidence>
<dbReference type="EMBL" id="QPJT01000013">
    <property type="protein sequence ID" value="RCX15519.1"/>
    <property type="molecule type" value="Genomic_DNA"/>
</dbReference>
<dbReference type="GO" id="GO:0009425">
    <property type="term" value="C:bacterial-type flagellum basal body"/>
    <property type="evidence" value="ECO:0007669"/>
    <property type="project" value="UniProtKB-SubCell"/>
</dbReference>
<comment type="function">
    <text evidence="5">A flexible structure which links the flagellar filament to the drive apparatus in the basal body.</text>
</comment>
<feature type="domain" description="Flagellar basal body rod protein N-terminal" evidence="6">
    <location>
        <begin position="8"/>
        <end position="35"/>
    </location>
</feature>
<keyword evidence="10" id="KW-0966">Cell projection</keyword>
<gene>
    <name evidence="10" type="ORF">DFR58_113101</name>
</gene>
<evidence type="ECO:0000313" key="10">
    <source>
        <dbReference type="EMBL" id="RCX15519.1"/>
    </source>
</evidence>
<dbReference type="Pfam" id="PF07559">
    <property type="entry name" value="FlgE_D2"/>
    <property type="match status" value="1"/>
</dbReference>
<dbReference type="Pfam" id="PF22692">
    <property type="entry name" value="LlgE_F_G_D1"/>
    <property type="match status" value="1"/>
</dbReference>
<keyword evidence="10" id="KW-0969">Cilium</keyword>
<evidence type="ECO:0000259" key="8">
    <source>
        <dbReference type="Pfam" id="PF07559"/>
    </source>
</evidence>
<dbReference type="Proteomes" id="UP000253034">
    <property type="component" value="Unassembled WGS sequence"/>
</dbReference>
<dbReference type="OrthoDB" id="9804559at2"/>
<dbReference type="GO" id="GO:0009424">
    <property type="term" value="C:bacterial-type flagellum hook"/>
    <property type="evidence" value="ECO:0007669"/>
    <property type="project" value="TreeGrafter"/>
</dbReference>
<evidence type="ECO:0000256" key="5">
    <source>
        <dbReference type="RuleBase" id="RU362116"/>
    </source>
</evidence>
<organism evidence="10 11">
    <name type="scientific">Anaerobacterium chartisolvens</name>
    <dbReference type="NCBI Taxonomy" id="1297424"/>
    <lineage>
        <taxon>Bacteria</taxon>
        <taxon>Bacillati</taxon>
        <taxon>Bacillota</taxon>
        <taxon>Clostridia</taxon>
        <taxon>Eubacteriales</taxon>
        <taxon>Oscillospiraceae</taxon>
        <taxon>Anaerobacterium</taxon>
    </lineage>
</organism>
<keyword evidence="11" id="KW-1185">Reference proteome</keyword>
<evidence type="ECO:0000259" key="6">
    <source>
        <dbReference type="Pfam" id="PF00460"/>
    </source>
</evidence>
<name>A0A369B1T3_9FIRM</name>
<dbReference type="SUPFAM" id="SSF117143">
    <property type="entry name" value="Flagellar hook protein flgE"/>
    <property type="match status" value="1"/>
</dbReference>
<dbReference type="GO" id="GO:0005829">
    <property type="term" value="C:cytosol"/>
    <property type="evidence" value="ECO:0007669"/>
    <property type="project" value="TreeGrafter"/>
</dbReference>
<keyword evidence="10" id="KW-0282">Flagellum</keyword>
<dbReference type="NCBIfam" id="TIGR03506">
    <property type="entry name" value="FlgEFG_subfam"/>
    <property type="match status" value="1"/>
</dbReference>
<dbReference type="Gene3D" id="2.60.98.20">
    <property type="entry name" value="Flagellar hook protein FlgE"/>
    <property type="match status" value="1"/>
</dbReference>
<evidence type="ECO:0000256" key="3">
    <source>
        <dbReference type="ARBA" id="ARBA00019015"/>
    </source>
</evidence>
<feature type="domain" description="Flagellar hook protein FlgE/F/G-like D1" evidence="9">
    <location>
        <begin position="97"/>
        <end position="145"/>
    </location>
</feature>
<dbReference type="PANTHER" id="PTHR30435:SF1">
    <property type="entry name" value="FLAGELLAR HOOK PROTEIN FLGE"/>
    <property type="match status" value="1"/>
</dbReference>
<feature type="domain" description="Flagellar hook protein FlgE D2" evidence="8">
    <location>
        <begin position="204"/>
        <end position="315"/>
    </location>
</feature>
<feature type="domain" description="Flagellar basal-body/hook protein C-terminal" evidence="7">
    <location>
        <begin position="390"/>
        <end position="434"/>
    </location>
</feature>
<proteinExistence type="inferred from homology"/>
<protein>
    <recommendedName>
        <fullName evidence="3 5">Flagellar hook protein FlgE</fullName>
    </recommendedName>
</protein>
<evidence type="ECO:0000313" key="11">
    <source>
        <dbReference type="Proteomes" id="UP000253034"/>
    </source>
</evidence>
<dbReference type="GO" id="GO:0071978">
    <property type="term" value="P:bacterial-type flagellum-dependent swarming motility"/>
    <property type="evidence" value="ECO:0007669"/>
    <property type="project" value="TreeGrafter"/>
</dbReference>
<evidence type="ECO:0000256" key="2">
    <source>
        <dbReference type="ARBA" id="ARBA00009677"/>
    </source>
</evidence>
<dbReference type="Pfam" id="PF00460">
    <property type="entry name" value="Flg_bb_rod"/>
    <property type="match status" value="1"/>
</dbReference>
<dbReference type="Pfam" id="PF06429">
    <property type="entry name" value="Flg_bbr_C"/>
    <property type="match status" value="1"/>
</dbReference>
<dbReference type="InterPro" id="IPR037925">
    <property type="entry name" value="FlgE/F/G-like"/>
</dbReference>
<keyword evidence="4 5" id="KW-0975">Bacterial flagellum</keyword>
<comment type="caution">
    <text evidence="10">The sequence shown here is derived from an EMBL/GenBank/DDBJ whole genome shotgun (WGS) entry which is preliminary data.</text>
</comment>
<dbReference type="InterPro" id="IPR011491">
    <property type="entry name" value="FlgE_D2"/>
</dbReference>
<dbReference type="InterPro" id="IPR020013">
    <property type="entry name" value="Flagellar_FlgE/F/G"/>
</dbReference>
<dbReference type="InterPro" id="IPR010930">
    <property type="entry name" value="Flg_bb/hook_C_dom"/>
</dbReference>
<dbReference type="InterPro" id="IPR053967">
    <property type="entry name" value="LlgE_F_G-like_D1"/>
</dbReference>
<evidence type="ECO:0000259" key="9">
    <source>
        <dbReference type="Pfam" id="PF22692"/>
    </source>
</evidence>
<dbReference type="InterPro" id="IPR037058">
    <property type="entry name" value="Falgellar_hook_FlgE_sf"/>
</dbReference>
<accession>A0A369B1T3</accession>
<reference evidence="10 11" key="1">
    <citation type="submission" date="2018-07" db="EMBL/GenBank/DDBJ databases">
        <title>Genomic Encyclopedia of Type Strains, Phase IV (KMG-IV): sequencing the most valuable type-strain genomes for metagenomic binning, comparative biology and taxonomic classification.</title>
        <authorList>
            <person name="Goeker M."/>
        </authorList>
    </citation>
    <scope>NUCLEOTIDE SEQUENCE [LARGE SCALE GENOMIC DNA]</scope>
    <source>
        <strain evidence="10 11">DSM 27016</strain>
    </source>
</reference>
<evidence type="ECO:0000259" key="7">
    <source>
        <dbReference type="Pfam" id="PF06429"/>
    </source>
</evidence>
<comment type="similarity">
    <text evidence="2 5">Belongs to the flagella basal body rod proteins family.</text>
</comment>
<dbReference type="PANTHER" id="PTHR30435">
    <property type="entry name" value="FLAGELLAR PROTEIN"/>
    <property type="match status" value="1"/>
</dbReference>